<evidence type="ECO:0000259" key="3">
    <source>
        <dbReference type="Pfam" id="PF21348"/>
    </source>
</evidence>
<gene>
    <name evidence="4" type="ORF">PFICI_10011</name>
</gene>
<dbReference type="KEGG" id="pfy:PFICI_10011"/>
<dbReference type="GeneID" id="19275024"/>
<dbReference type="InterPro" id="IPR049366">
    <property type="entry name" value="RGL11_C"/>
</dbReference>
<dbReference type="eggNOG" id="ENOG502QPW3">
    <property type="taxonomic scope" value="Eukaryota"/>
</dbReference>
<dbReference type="InParanoid" id="W3WVV2"/>
<dbReference type="InterPro" id="IPR013783">
    <property type="entry name" value="Ig-like_fold"/>
</dbReference>
<evidence type="ECO:0000256" key="1">
    <source>
        <dbReference type="SAM" id="Phobius"/>
    </source>
</evidence>
<keyword evidence="1" id="KW-1133">Transmembrane helix</keyword>
<dbReference type="OrthoDB" id="3665757at2759"/>
<dbReference type="SUPFAM" id="SSF69318">
    <property type="entry name" value="Integrin alpha N-terminal domain"/>
    <property type="match status" value="1"/>
</dbReference>
<feature type="domain" description="Rhamnogalacturonan lyase family 11 C-terminal" evidence="3">
    <location>
        <begin position="146"/>
        <end position="596"/>
    </location>
</feature>
<evidence type="ECO:0000259" key="2">
    <source>
        <dbReference type="Pfam" id="PF18370"/>
    </source>
</evidence>
<dbReference type="Gene3D" id="2.60.40.10">
    <property type="entry name" value="Immunoglobulins"/>
    <property type="match status" value="1"/>
</dbReference>
<name>W3WVV2_PESFW</name>
<keyword evidence="1" id="KW-0812">Transmembrane</keyword>
<dbReference type="PANTHER" id="PTHR43118:SF1">
    <property type="entry name" value="RHAMNOGALACTURONAN LYASE (EUROFUNG)"/>
    <property type="match status" value="1"/>
</dbReference>
<dbReference type="AlphaFoldDB" id="W3WVV2"/>
<dbReference type="InterPro" id="IPR034641">
    <property type="entry name" value="RGL11"/>
</dbReference>
<dbReference type="RefSeq" id="XP_007836783.1">
    <property type="nucleotide sequence ID" value="XM_007838592.1"/>
</dbReference>
<evidence type="ECO:0000313" key="4">
    <source>
        <dbReference type="EMBL" id="ETS77949.1"/>
    </source>
</evidence>
<keyword evidence="1" id="KW-0472">Membrane</keyword>
<proteinExistence type="predicted"/>
<dbReference type="InterPro" id="IPR041624">
    <property type="entry name" value="RGI_lyase"/>
</dbReference>
<feature type="domain" description="Rhamnogalacturonan I lyase beta-sheet" evidence="2">
    <location>
        <begin position="30"/>
        <end position="118"/>
    </location>
</feature>
<sequence length="601" mass="66737">MKLFTHFLGTTAIMAVVVFLFPLLTSSTRPMESLGRGVVAVRSSNTEVLVSWRLLGLDPDDIAFNIYRSTDGTAATKLNTEVLAAGTNYVDSSADLAKANRYFVRPVFDGTEHAASGSFTLTADHAEEPVVRIPIHSGGPIKFVWVGDLNGDGEYDFVVDRQTSPQTLEGYSSSGRRLWVVNMGPNSENQDNISPGSSAIDVGHWDGVTVYDFDSDGKAEVAVRISNGVVFGDGTTFENSNDDFQFIAILDGMTGALRASAQIPTDFIDDGPMGARFGVGYLDGETPHLVSYMKNRQEDKTFNLMETAWTFDGSSVKLVWKWLRDSEADTPDGHNTRIIDVDGDGVDEVLELGFCLEGNGSLRYALGPSGIVHGDRWHVAKMDPDRKGLQGYGVQQDNPSFLQEYYYDARQGRMLWQHFGTEISDVGRGMAGDIDPNYRGMEVWSFSGVYNAKSNQLTESNTDYSPWPHLGLWWDGDELMELYNTGAIEKWDWENPGPSTSLPRLERIWAYGAINTNGANPGFIGDILGDWREEVIVTNEDYDELIIFTTDIPSDIRLYTLAHNPAYRNDMTVKGYPQSHHVDYFLGYGMDPPPRPDIRYV</sequence>
<protein>
    <submittedName>
        <fullName evidence="4">Uncharacterized protein</fullName>
    </submittedName>
</protein>
<dbReference type="Proteomes" id="UP000030651">
    <property type="component" value="Unassembled WGS sequence"/>
</dbReference>
<dbReference type="OMA" id="TRRWTFD"/>
<evidence type="ECO:0000313" key="5">
    <source>
        <dbReference type="Proteomes" id="UP000030651"/>
    </source>
</evidence>
<dbReference type="EMBL" id="KI912115">
    <property type="protein sequence ID" value="ETS77949.1"/>
    <property type="molecule type" value="Genomic_DNA"/>
</dbReference>
<reference evidence="5" key="1">
    <citation type="journal article" date="2015" name="BMC Genomics">
        <title>Genomic and transcriptomic analysis of the endophytic fungus Pestalotiopsis fici reveals its lifestyle and high potential for synthesis of natural products.</title>
        <authorList>
            <person name="Wang X."/>
            <person name="Zhang X."/>
            <person name="Liu L."/>
            <person name="Xiang M."/>
            <person name="Wang W."/>
            <person name="Sun X."/>
            <person name="Che Y."/>
            <person name="Guo L."/>
            <person name="Liu G."/>
            <person name="Guo L."/>
            <person name="Wang C."/>
            <person name="Yin W.B."/>
            <person name="Stadler M."/>
            <person name="Zhang X."/>
            <person name="Liu X."/>
        </authorList>
    </citation>
    <scope>NUCLEOTIDE SEQUENCE [LARGE SCALE GENOMIC DNA]</scope>
    <source>
        <strain evidence="5">W106-1 / CGMCC3.15140</strain>
    </source>
</reference>
<dbReference type="PANTHER" id="PTHR43118">
    <property type="entry name" value="RHAMNOGALACTURONAN LYASE (EUROFUNG)"/>
    <property type="match status" value="1"/>
</dbReference>
<organism evidence="4 5">
    <name type="scientific">Pestalotiopsis fici (strain W106-1 / CGMCC3.15140)</name>
    <dbReference type="NCBI Taxonomy" id="1229662"/>
    <lineage>
        <taxon>Eukaryota</taxon>
        <taxon>Fungi</taxon>
        <taxon>Dikarya</taxon>
        <taxon>Ascomycota</taxon>
        <taxon>Pezizomycotina</taxon>
        <taxon>Sordariomycetes</taxon>
        <taxon>Xylariomycetidae</taxon>
        <taxon>Amphisphaeriales</taxon>
        <taxon>Sporocadaceae</taxon>
        <taxon>Pestalotiopsis</taxon>
    </lineage>
</organism>
<keyword evidence="5" id="KW-1185">Reference proteome</keyword>
<dbReference type="Pfam" id="PF21348">
    <property type="entry name" value="RGL11_C"/>
    <property type="match status" value="1"/>
</dbReference>
<dbReference type="InterPro" id="IPR028994">
    <property type="entry name" value="Integrin_alpha_N"/>
</dbReference>
<dbReference type="HOGENOM" id="CLU_002616_2_0_1"/>
<dbReference type="Pfam" id="PF18370">
    <property type="entry name" value="RGI_lyase"/>
    <property type="match status" value="1"/>
</dbReference>
<accession>W3WVV2</accession>
<feature type="transmembrane region" description="Helical" evidence="1">
    <location>
        <begin position="7"/>
        <end position="24"/>
    </location>
</feature>